<organism evidence="6 7">
    <name type="scientific">Tetrahymena thermophila (strain SB210)</name>
    <dbReference type="NCBI Taxonomy" id="312017"/>
    <lineage>
        <taxon>Eukaryota</taxon>
        <taxon>Sar</taxon>
        <taxon>Alveolata</taxon>
        <taxon>Ciliophora</taxon>
        <taxon>Intramacronucleata</taxon>
        <taxon>Oligohymenophorea</taxon>
        <taxon>Hymenostomatida</taxon>
        <taxon>Tetrahymenina</taxon>
        <taxon>Tetrahymenidae</taxon>
        <taxon>Tetrahymena</taxon>
    </lineage>
</organism>
<dbReference type="Gene3D" id="3.30.40.10">
    <property type="entry name" value="Zinc/RING finger domain, C3HC4 (zinc finger)"/>
    <property type="match status" value="2"/>
</dbReference>
<keyword evidence="2 4" id="KW-0863">Zinc-finger</keyword>
<evidence type="ECO:0000313" key="6">
    <source>
        <dbReference type="EMBL" id="EAR94059.1"/>
    </source>
</evidence>
<evidence type="ECO:0000256" key="1">
    <source>
        <dbReference type="ARBA" id="ARBA00022723"/>
    </source>
</evidence>
<accession>Q23BQ9</accession>
<dbReference type="InterPro" id="IPR013083">
    <property type="entry name" value="Znf_RING/FYVE/PHD"/>
</dbReference>
<evidence type="ECO:0000256" key="2">
    <source>
        <dbReference type="ARBA" id="ARBA00022771"/>
    </source>
</evidence>
<dbReference type="GO" id="GO:0008270">
    <property type="term" value="F:zinc ion binding"/>
    <property type="evidence" value="ECO:0007669"/>
    <property type="project" value="UniProtKB-KW"/>
</dbReference>
<keyword evidence="1" id="KW-0479">Metal-binding</keyword>
<dbReference type="OrthoDB" id="28127at2759"/>
<dbReference type="EMBL" id="GG662718">
    <property type="protein sequence ID" value="EAR94059.1"/>
    <property type="molecule type" value="Genomic_DNA"/>
</dbReference>
<dbReference type="Pfam" id="PF02891">
    <property type="entry name" value="zf-MIZ"/>
    <property type="match status" value="1"/>
</dbReference>
<dbReference type="PROSITE" id="PS01359">
    <property type="entry name" value="ZF_PHD_1"/>
    <property type="match status" value="1"/>
</dbReference>
<dbReference type="STRING" id="312017.Q23BQ9"/>
<evidence type="ECO:0000256" key="4">
    <source>
        <dbReference type="PROSITE-ProRule" id="PRU00452"/>
    </source>
</evidence>
<gene>
    <name evidence="6" type="ORF">TTHERM_00227730</name>
</gene>
<dbReference type="GeneID" id="7837251"/>
<feature type="domain" description="SP-RING-type" evidence="5">
    <location>
        <begin position="230"/>
        <end position="323"/>
    </location>
</feature>
<keyword evidence="7" id="KW-1185">Reference proteome</keyword>
<dbReference type="HOGENOM" id="CLU_418265_0_0_1"/>
<reference evidence="7" key="1">
    <citation type="journal article" date="2006" name="PLoS Biol.">
        <title>Macronuclear genome sequence of the ciliate Tetrahymena thermophila, a model eukaryote.</title>
        <authorList>
            <person name="Eisen J.A."/>
            <person name="Coyne R.S."/>
            <person name="Wu M."/>
            <person name="Wu D."/>
            <person name="Thiagarajan M."/>
            <person name="Wortman J.R."/>
            <person name="Badger J.H."/>
            <person name="Ren Q."/>
            <person name="Amedeo P."/>
            <person name="Jones K.M."/>
            <person name="Tallon L.J."/>
            <person name="Delcher A.L."/>
            <person name="Salzberg S.L."/>
            <person name="Silva J.C."/>
            <person name="Haas B.J."/>
            <person name="Majoros W.H."/>
            <person name="Farzad M."/>
            <person name="Carlton J.M."/>
            <person name="Smith R.K. Jr."/>
            <person name="Garg J."/>
            <person name="Pearlman R.E."/>
            <person name="Karrer K.M."/>
            <person name="Sun L."/>
            <person name="Manning G."/>
            <person name="Elde N.C."/>
            <person name="Turkewitz A.P."/>
            <person name="Asai D.J."/>
            <person name="Wilkes D.E."/>
            <person name="Wang Y."/>
            <person name="Cai H."/>
            <person name="Collins K."/>
            <person name="Stewart B.A."/>
            <person name="Lee S.R."/>
            <person name="Wilamowska K."/>
            <person name="Weinberg Z."/>
            <person name="Ruzzo W.L."/>
            <person name="Wloga D."/>
            <person name="Gaertig J."/>
            <person name="Frankel J."/>
            <person name="Tsao C.-C."/>
            <person name="Gorovsky M.A."/>
            <person name="Keeling P.J."/>
            <person name="Waller R.F."/>
            <person name="Patron N.J."/>
            <person name="Cherry J.M."/>
            <person name="Stover N.A."/>
            <person name="Krieger C.J."/>
            <person name="del Toro C."/>
            <person name="Ryder H.F."/>
            <person name="Williamson S.C."/>
            <person name="Barbeau R.A."/>
            <person name="Hamilton E.P."/>
            <person name="Orias E."/>
        </authorList>
    </citation>
    <scope>NUCLEOTIDE SEQUENCE [LARGE SCALE GENOMIC DNA]</scope>
    <source>
        <strain evidence="7">SB210</strain>
    </source>
</reference>
<sequence>MKKLALLIGNEQDESSPTGQNLKNSDCFICKNDQDMYMKALEKKKVINCIICNKLQHPICYNIQNQTDSITNNFACIPCRILYNQPQIQKFENINGPFIVFPKEKQQGTIHFILEEMHSLQLERNQFNDLCVYCMKLDLMDNMNKPLYYIWPSDNIVIKINEEIQSYNLDSLCIVEKGDICYNSKNKFEYNLGDIQQKDQKPIAIGIGIVSNGNMFQVIEKVSLGQTQTEEDMIKQYKEWAKDLEIAIPMKDQITQTLLKWPARGKNCNHFTCIDMYSYLEFNLQNSNLQKSRWACPTCQQRMYIKDIIFDKYLNRFVKEQIINKIDPNHIQFIEEVICDQNGNLRIGDESIQKIQKMQLKKFLVSENKRIECSLEEKKKEFEQNIKLEIQKKLNQPLQANTSLDEDKLTALLEFKQMYPKLGMDELWQIFNNPEQKSQLDFLISLDEQELVIYLMENYPNLRDLSNFSQAEVVYHNQFESILKVLQTNIKQNEEAFYLIYKYSEHNSQQQESIFASIVASIFTIIIFKKNKMEYQKADLITPTFIYLATQFGFYHENVSQCPAGLLIGALFFFYKHIMNFSFQRACNLFCQFVNFNGNENFFLSLQDSTTDFLADTISSFLKMQNCLVDQDNFDSVLFFQKLLLKQLQKLLLDQNSEVSLRQQICLFQTINKAIFRLNPSYNKKPFKEAKEFISKFVNGDKDIIKHIKQYSQIFII</sequence>
<dbReference type="InterPro" id="IPR011011">
    <property type="entry name" value="Znf_FYVE_PHD"/>
</dbReference>
<keyword evidence="3" id="KW-0862">Zinc</keyword>
<dbReference type="InterPro" id="IPR004181">
    <property type="entry name" value="Znf_MIZ"/>
</dbReference>
<evidence type="ECO:0000259" key="5">
    <source>
        <dbReference type="PROSITE" id="PS51044"/>
    </source>
</evidence>
<dbReference type="GO" id="GO:0016925">
    <property type="term" value="P:protein sumoylation"/>
    <property type="evidence" value="ECO:0007669"/>
    <property type="project" value="TreeGrafter"/>
</dbReference>
<evidence type="ECO:0000313" key="7">
    <source>
        <dbReference type="Proteomes" id="UP000009168"/>
    </source>
</evidence>
<name>Q23BQ9_TETTS</name>
<dbReference type="eggNOG" id="KOG2169">
    <property type="taxonomic scope" value="Eukaryota"/>
</dbReference>
<dbReference type="InParanoid" id="Q23BQ9"/>
<dbReference type="PANTHER" id="PTHR10782">
    <property type="entry name" value="ZINC FINGER MIZ DOMAIN-CONTAINING PROTEIN"/>
    <property type="match status" value="1"/>
</dbReference>
<protein>
    <submittedName>
        <fullName evidence="6">MIZ zinc finger protein</fullName>
    </submittedName>
</protein>
<dbReference type="CDD" id="cd16650">
    <property type="entry name" value="SP-RING_PIAS-like"/>
    <property type="match status" value="1"/>
</dbReference>
<dbReference type="PROSITE" id="PS51044">
    <property type="entry name" value="ZF_SP_RING"/>
    <property type="match status" value="1"/>
</dbReference>
<dbReference type="InterPro" id="IPR019786">
    <property type="entry name" value="Zinc_finger_PHD-type_CS"/>
</dbReference>
<dbReference type="PANTHER" id="PTHR10782:SF4">
    <property type="entry name" value="TONALLI, ISOFORM E"/>
    <property type="match status" value="1"/>
</dbReference>
<dbReference type="Proteomes" id="UP000009168">
    <property type="component" value="Unassembled WGS sequence"/>
</dbReference>
<dbReference type="GO" id="GO:0061665">
    <property type="term" value="F:SUMO ligase activity"/>
    <property type="evidence" value="ECO:0007669"/>
    <property type="project" value="TreeGrafter"/>
</dbReference>
<dbReference type="GO" id="GO:0000785">
    <property type="term" value="C:chromatin"/>
    <property type="evidence" value="ECO:0007669"/>
    <property type="project" value="TreeGrafter"/>
</dbReference>
<evidence type="ECO:0000256" key="3">
    <source>
        <dbReference type="ARBA" id="ARBA00022833"/>
    </source>
</evidence>
<dbReference type="RefSeq" id="XP_001014304.1">
    <property type="nucleotide sequence ID" value="XM_001014304.3"/>
</dbReference>
<proteinExistence type="predicted"/>
<dbReference type="AlphaFoldDB" id="Q23BQ9"/>
<dbReference type="KEGG" id="tet:TTHERM_00227730"/>
<dbReference type="SUPFAM" id="SSF57903">
    <property type="entry name" value="FYVE/PHD zinc finger"/>
    <property type="match status" value="1"/>
</dbReference>